<dbReference type="InterPro" id="IPR007679">
    <property type="entry name" value="DUF569"/>
</dbReference>
<dbReference type="Proteomes" id="UP001428341">
    <property type="component" value="Unassembled WGS sequence"/>
</dbReference>
<dbReference type="EMBL" id="JBCGBO010000003">
    <property type="protein sequence ID" value="KAK9213819.1"/>
    <property type="molecule type" value="Genomic_DNA"/>
</dbReference>
<gene>
    <name evidence="3" type="ORF">WN944_005804</name>
</gene>
<evidence type="ECO:0000313" key="3">
    <source>
        <dbReference type="EMBL" id="KAK9213819.1"/>
    </source>
</evidence>
<name>A0AAP0MK35_9ROSI</name>
<dbReference type="Pfam" id="PF04601">
    <property type="entry name" value="DUF569"/>
    <property type="match status" value="1"/>
</dbReference>
<evidence type="ECO:0000256" key="1">
    <source>
        <dbReference type="SAM" id="MobiDB-lite"/>
    </source>
</evidence>
<proteinExistence type="predicted"/>
<reference evidence="3 4" key="1">
    <citation type="submission" date="2024-05" db="EMBL/GenBank/DDBJ databases">
        <title>Haplotype-resolved chromosome-level genome assembly of Huyou (Citrus changshanensis).</title>
        <authorList>
            <person name="Miao C."/>
            <person name="Chen W."/>
            <person name="Wu Y."/>
            <person name="Wang L."/>
            <person name="Zhao S."/>
            <person name="Grierson D."/>
            <person name="Xu C."/>
            <person name="Chen K."/>
        </authorList>
    </citation>
    <scope>NUCLEOTIDE SEQUENCE [LARGE SCALE GENOMIC DNA]</scope>
    <source>
        <strain evidence="3">01-14</strain>
        <tissue evidence="3">Leaf</tissue>
    </source>
</reference>
<feature type="region of interest" description="Disordered" evidence="1">
    <location>
        <begin position="152"/>
        <end position="186"/>
    </location>
</feature>
<feature type="domain" description="DUF569" evidence="2">
    <location>
        <begin position="2"/>
        <end position="41"/>
    </location>
</feature>
<evidence type="ECO:0000259" key="2">
    <source>
        <dbReference type="Pfam" id="PF04601"/>
    </source>
</evidence>
<keyword evidence="4" id="KW-1185">Reference proteome</keyword>
<sequence>MVSRVSSEQRHVFLKSSHGRYLTASDIPLLLGVTGNKVVSFPEYLSSVSSFGSVSDVVSQVLSDGASGSGPESPLSVVSPIKRSGFIQFTNTVLSLVRNLLTYLVLEATSFVALKLQNCPHSVILPKCPYRSTVTGIWSTLAGKLKPESSNHVEFNGTGGELQHAATTPESTSAAVNSNNRPTEKK</sequence>
<organism evidence="3 4">
    <name type="scientific">Citrus x changshan-huyou</name>
    <dbReference type="NCBI Taxonomy" id="2935761"/>
    <lineage>
        <taxon>Eukaryota</taxon>
        <taxon>Viridiplantae</taxon>
        <taxon>Streptophyta</taxon>
        <taxon>Embryophyta</taxon>
        <taxon>Tracheophyta</taxon>
        <taxon>Spermatophyta</taxon>
        <taxon>Magnoliopsida</taxon>
        <taxon>eudicotyledons</taxon>
        <taxon>Gunneridae</taxon>
        <taxon>Pentapetalae</taxon>
        <taxon>rosids</taxon>
        <taxon>malvids</taxon>
        <taxon>Sapindales</taxon>
        <taxon>Rutaceae</taxon>
        <taxon>Aurantioideae</taxon>
        <taxon>Citrus</taxon>
    </lineage>
</organism>
<comment type="caution">
    <text evidence="3">The sequence shown here is derived from an EMBL/GenBank/DDBJ whole genome shotgun (WGS) entry which is preliminary data.</text>
</comment>
<protein>
    <recommendedName>
        <fullName evidence="2">DUF569 domain-containing protein</fullName>
    </recommendedName>
</protein>
<accession>A0AAP0MK35</accession>
<feature type="compositionally biased region" description="Polar residues" evidence="1">
    <location>
        <begin position="165"/>
        <end position="186"/>
    </location>
</feature>
<dbReference type="AlphaFoldDB" id="A0AAP0MK35"/>
<evidence type="ECO:0000313" key="4">
    <source>
        <dbReference type="Proteomes" id="UP001428341"/>
    </source>
</evidence>